<dbReference type="Gene3D" id="3.40.50.1820">
    <property type="entry name" value="alpha/beta hydrolase"/>
    <property type="match status" value="1"/>
</dbReference>
<keyword evidence="2" id="KW-0812">Transmembrane</keyword>
<dbReference type="HOGENOM" id="CLU_503759_0_0_1"/>
<keyword evidence="2" id="KW-1133">Transmembrane helix</keyword>
<comment type="similarity">
    <text evidence="1">Belongs to the AB hydrolase superfamily. AB hydrolase 4 family.</text>
</comment>
<dbReference type="OrthoDB" id="247542at2759"/>
<dbReference type="RefSeq" id="XP_002114977.1">
    <property type="nucleotide sequence ID" value="XM_002114941.1"/>
</dbReference>
<keyword evidence="4" id="KW-1185">Reference proteome</keyword>
<evidence type="ECO:0000313" key="4">
    <source>
        <dbReference type="Proteomes" id="UP000009022"/>
    </source>
</evidence>
<proteinExistence type="inferred from homology"/>
<dbReference type="GO" id="GO:0006629">
    <property type="term" value="P:lipid metabolic process"/>
    <property type="evidence" value="ECO:0000318"/>
    <property type="project" value="GO_Central"/>
</dbReference>
<dbReference type="SUPFAM" id="SSF53474">
    <property type="entry name" value="alpha/beta-Hydrolases"/>
    <property type="match status" value="1"/>
</dbReference>
<dbReference type="PhylomeDB" id="B3S4C0"/>
<dbReference type="KEGG" id="tad:TRIADDRAFT_59029"/>
<dbReference type="GO" id="GO:0047372">
    <property type="term" value="F:monoacylglycerol lipase activity"/>
    <property type="evidence" value="ECO:0000318"/>
    <property type="project" value="GO_Central"/>
</dbReference>
<protein>
    <recommendedName>
        <fullName evidence="5">AB hydrolase-1 domain-containing protein</fullName>
    </recommendedName>
</protein>
<dbReference type="EMBL" id="DS985249">
    <property type="protein sequence ID" value="EDV22433.1"/>
    <property type="molecule type" value="Genomic_DNA"/>
</dbReference>
<dbReference type="PANTHER" id="PTHR10794:SF93">
    <property type="entry name" value="SERINE AMINOPEPTIDASE S33 DOMAIN-CONTAINING PROTEIN"/>
    <property type="match status" value="1"/>
</dbReference>
<keyword evidence="2" id="KW-0472">Membrane</keyword>
<dbReference type="AlphaFoldDB" id="B3S4C0"/>
<dbReference type="GeneID" id="6756190"/>
<dbReference type="InParanoid" id="B3S4C0"/>
<reference evidence="3 4" key="1">
    <citation type="journal article" date="2008" name="Nature">
        <title>The Trichoplax genome and the nature of placozoans.</title>
        <authorList>
            <person name="Srivastava M."/>
            <person name="Begovic E."/>
            <person name="Chapman J."/>
            <person name="Putnam N.H."/>
            <person name="Hellsten U."/>
            <person name="Kawashima T."/>
            <person name="Kuo A."/>
            <person name="Mitros T."/>
            <person name="Salamov A."/>
            <person name="Carpenter M.L."/>
            <person name="Signorovitch A.Y."/>
            <person name="Moreno M.A."/>
            <person name="Kamm K."/>
            <person name="Grimwood J."/>
            <person name="Schmutz J."/>
            <person name="Shapiro H."/>
            <person name="Grigoriev I.V."/>
            <person name="Buss L.W."/>
            <person name="Schierwater B."/>
            <person name="Dellaporta S.L."/>
            <person name="Rokhsar D.S."/>
        </authorList>
    </citation>
    <scope>NUCLEOTIDE SEQUENCE [LARGE SCALE GENOMIC DNA]</scope>
    <source>
        <strain evidence="3 4">Grell-BS-1999</strain>
    </source>
</reference>
<dbReference type="eggNOG" id="KOG1838">
    <property type="taxonomic scope" value="Eukaryota"/>
</dbReference>
<dbReference type="InterPro" id="IPR050960">
    <property type="entry name" value="AB_hydrolase_4_sf"/>
</dbReference>
<evidence type="ECO:0000313" key="3">
    <source>
        <dbReference type="EMBL" id="EDV22433.1"/>
    </source>
</evidence>
<organism evidence="3 4">
    <name type="scientific">Trichoplax adhaerens</name>
    <name type="common">Trichoplax reptans</name>
    <dbReference type="NCBI Taxonomy" id="10228"/>
    <lineage>
        <taxon>Eukaryota</taxon>
        <taxon>Metazoa</taxon>
        <taxon>Placozoa</taxon>
        <taxon>Uniplacotomia</taxon>
        <taxon>Trichoplacea</taxon>
        <taxon>Trichoplacidae</taxon>
        <taxon>Trichoplax</taxon>
    </lineage>
</organism>
<dbReference type="Proteomes" id="UP000009022">
    <property type="component" value="Unassembled WGS sequence"/>
</dbReference>
<evidence type="ECO:0000256" key="1">
    <source>
        <dbReference type="ARBA" id="ARBA00010884"/>
    </source>
</evidence>
<dbReference type="CTD" id="6756190"/>
<feature type="transmembrane region" description="Helical" evidence="2">
    <location>
        <begin position="6"/>
        <end position="24"/>
    </location>
</feature>
<dbReference type="OMA" id="NCWEFIN"/>
<sequence>MELIGTFVSAIILLTILSLIRNYYFPRYSKPHLRYKLTSMNQWIVKHCSKLNQLYKPPFYSVNGHLQTWLATQWPKSPKSMNIRNQSQIIDTLYYEHIVLDWFWIEYHKQTKLTNTQLNDHRILTSNHQKRILLEESLSVSHIIVIIPGWLTTMTSSHVTSLSIEMVNYFQQFDKTQKNNCGNGFKCVVINPPTGLLQSQQSHQNQHQNANHNSFLVNGDGTRSNYTWNQDSQYQLPTSQQYSRHLHEVLRHIRNKYPNAYISAVSISLGYSLLLSYLSDIGASTLISAAVCISPSYDLEEVLTNLASNLPYDILLRHNIKRSIVNNHRKVRQQLNHQLQSSATQIDENSKYYNKTLNLNPDFQFDKYTNGNYYHQEKQGNNGKNQETKPLRSKTIPTLLKCKTVREVYCHLYGIPLNHDYENQSEPHDTLQSNDKNCWEFINPMSDIDEICIPVLCLNAKDDPITDCKLIPNTLFDQHPTFISAITKYGGHAGFLTESQMRSWSSQVAVEFIITVQNYNIKLLYGSRNDQDSENDSSNLI</sequence>
<dbReference type="GO" id="GO:0034338">
    <property type="term" value="F:short-chain carboxylesterase activity"/>
    <property type="evidence" value="ECO:0000318"/>
    <property type="project" value="GO_Central"/>
</dbReference>
<dbReference type="PANTHER" id="PTHR10794">
    <property type="entry name" value="ABHYDROLASE DOMAIN-CONTAINING PROTEIN"/>
    <property type="match status" value="1"/>
</dbReference>
<name>B3S4C0_TRIAD</name>
<dbReference type="InterPro" id="IPR029058">
    <property type="entry name" value="AB_hydrolase_fold"/>
</dbReference>
<evidence type="ECO:0008006" key="5">
    <source>
        <dbReference type="Google" id="ProtNLM"/>
    </source>
</evidence>
<gene>
    <name evidence="3" type="ORF">TRIADDRAFT_59029</name>
</gene>
<accession>B3S4C0</accession>
<evidence type="ECO:0000256" key="2">
    <source>
        <dbReference type="SAM" id="Phobius"/>
    </source>
</evidence>